<keyword evidence="2" id="KW-0472">Membrane</keyword>
<accession>A0A2H0VDK7</accession>
<dbReference type="AlphaFoldDB" id="A0A2H0VDK7"/>
<feature type="compositionally biased region" description="Polar residues" evidence="1">
    <location>
        <begin position="295"/>
        <end position="309"/>
    </location>
</feature>
<dbReference type="Proteomes" id="UP000230557">
    <property type="component" value="Unassembled WGS sequence"/>
</dbReference>
<keyword evidence="2" id="KW-1133">Transmembrane helix</keyword>
<dbReference type="EMBL" id="PFAJ01000039">
    <property type="protein sequence ID" value="PIR97188.1"/>
    <property type="molecule type" value="Genomic_DNA"/>
</dbReference>
<protein>
    <recommendedName>
        <fullName evidence="5">DUF11 domain-containing protein</fullName>
    </recommendedName>
</protein>
<name>A0A2H0VDK7_9BACT</name>
<feature type="region of interest" description="Disordered" evidence="1">
    <location>
        <begin position="294"/>
        <end position="317"/>
    </location>
</feature>
<comment type="caution">
    <text evidence="3">The sequence shown here is derived from an EMBL/GenBank/DDBJ whole genome shotgun (WGS) entry which is preliminary data.</text>
</comment>
<proteinExistence type="predicted"/>
<feature type="transmembrane region" description="Helical" evidence="2">
    <location>
        <begin position="12"/>
        <end position="32"/>
    </location>
</feature>
<evidence type="ECO:0008006" key="5">
    <source>
        <dbReference type="Google" id="ProtNLM"/>
    </source>
</evidence>
<evidence type="ECO:0000313" key="4">
    <source>
        <dbReference type="Proteomes" id="UP000230557"/>
    </source>
</evidence>
<evidence type="ECO:0000256" key="1">
    <source>
        <dbReference type="SAM" id="MobiDB-lite"/>
    </source>
</evidence>
<reference evidence="4" key="1">
    <citation type="submission" date="2017-09" db="EMBL/GenBank/DDBJ databases">
        <title>Depth-based differentiation of microbial function through sediment-hosted aquifers and enrichment of novel symbionts in the deep terrestrial subsurface.</title>
        <authorList>
            <person name="Probst A.J."/>
            <person name="Ladd B."/>
            <person name="Jarett J.K."/>
            <person name="Geller-Mcgrath D.E."/>
            <person name="Sieber C.M.K."/>
            <person name="Emerson J.B."/>
            <person name="Anantharaman K."/>
            <person name="Thomas B.C."/>
            <person name="Malmstrom R."/>
            <person name="Stieglmeier M."/>
            <person name="Klingl A."/>
            <person name="Woyke T."/>
            <person name="Ryan C.M."/>
            <person name="Banfield J.F."/>
        </authorList>
    </citation>
    <scope>NUCLEOTIDE SEQUENCE [LARGE SCALE GENOMIC DNA]</scope>
</reference>
<organism evidence="3 4">
    <name type="scientific">Candidatus Doudnabacteria bacterium CG10_big_fil_rev_8_21_14_0_10_41_10</name>
    <dbReference type="NCBI Taxonomy" id="1974551"/>
    <lineage>
        <taxon>Bacteria</taxon>
        <taxon>Candidatus Doudnaibacteriota</taxon>
    </lineage>
</organism>
<evidence type="ECO:0000256" key="2">
    <source>
        <dbReference type="SAM" id="Phobius"/>
    </source>
</evidence>
<sequence length="476" mass="52742">MAKTMTQTFNKINLWALILIVSAGAVAAFLSFDNAGAVAYESRSKTAYNVTQGRDAESVDAKERDTIEYRLRYHNLSGSSVNVTIEDNISDVLRLADFVSTGGGEKVGDYVRFPSVTVSDGQSVERTFRVRVKAETEIDHLSDLTMENSYGNSVFVRVDIDGINNNDGDGIKEKFAYNQTQGIDAEETIADAGDLIEYRLRYYNDSNRNRTITIEDNLDDVLELATVTSLGGGALDGKTLRFPTETVAPYRTVEKKFQILVKDLNYRLDDMVMTNHYGNTVSIRVEDDTEDFSRTLGSDTHSKQAYNRTQGRDAESALAHPGDIIEYTLTYRNNTSNNQTITIEDDIRDVLDLAEVTDFGGGQLDGNYIRFNSVYVPQGSRVSKTFHVRVKDVPSSKRDLMMSNFYGNGVDIEVLPTGAVAPAVYIPPKGQPQVLGQTYVSPATGPKENFALIFSLLLTGGWFVYNKRAKLKAVVS</sequence>
<evidence type="ECO:0000313" key="3">
    <source>
        <dbReference type="EMBL" id="PIR97188.1"/>
    </source>
</evidence>
<keyword evidence="2" id="KW-0812">Transmembrane</keyword>
<gene>
    <name evidence="3" type="ORF">COT91_02745</name>
</gene>